<dbReference type="InterPro" id="IPR051333">
    <property type="entry name" value="CLIP_Serine_Protease"/>
</dbReference>
<dbReference type="AlphaFoldDB" id="A0A8S1CWT6"/>
<evidence type="ECO:0000313" key="5">
    <source>
        <dbReference type="Proteomes" id="UP000494165"/>
    </source>
</evidence>
<dbReference type="InterPro" id="IPR043504">
    <property type="entry name" value="Peptidase_S1_PA_chymotrypsin"/>
</dbReference>
<dbReference type="Pfam" id="PF00089">
    <property type="entry name" value="Trypsin"/>
    <property type="match status" value="1"/>
</dbReference>
<dbReference type="SUPFAM" id="SSF50494">
    <property type="entry name" value="Trypsin-like serine proteases"/>
    <property type="match status" value="1"/>
</dbReference>
<feature type="transmembrane region" description="Helical" evidence="2">
    <location>
        <begin position="26"/>
        <end position="52"/>
    </location>
</feature>
<evidence type="ECO:0000256" key="2">
    <source>
        <dbReference type="SAM" id="Phobius"/>
    </source>
</evidence>
<dbReference type="GO" id="GO:0006508">
    <property type="term" value="P:proteolysis"/>
    <property type="evidence" value="ECO:0007669"/>
    <property type="project" value="InterPro"/>
</dbReference>
<keyword evidence="2" id="KW-0472">Membrane</keyword>
<name>A0A8S1CWT6_9INSE</name>
<evidence type="ECO:0000313" key="4">
    <source>
        <dbReference type="EMBL" id="CAB3372508.1"/>
    </source>
</evidence>
<evidence type="ECO:0000259" key="3">
    <source>
        <dbReference type="PROSITE" id="PS50240"/>
    </source>
</evidence>
<dbReference type="Proteomes" id="UP000494165">
    <property type="component" value="Unassembled WGS sequence"/>
</dbReference>
<feature type="region of interest" description="Disordered" evidence="1">
    <location>
        <begin position="63"/>
        <end position="174"/>
    </location>
</feature>
<dbReference type="GO" id="GO:0004252">
    <property type="term" value="F:serine-type endopeptidase activity"/>
    <property type="evidence" value="ECO:0007669"/>
    <property type="project" value="InterPro"/>
</dbReference>
<dbReference type="Gene3D" id="2.40.10.10">
    <property type="entry name" value="Trypsin-like serine proteases"/>
    <property type="match status" value="1"/>
</dbReference>
<dbReference type="InterPro" id="IPR001254">
    <property type="entry name" value="Trypsin_dom"/>
</dbReference>
<keyword evidence="2" id="KW-1133">Transmembrane helix</keyword>
<accession>A0A8S1CWT6</accession>
<feature type="domain" description="Peptidase S1" evidence="3">
    <location>
        <begin position="176"/>
        <end position="398"/>
    </location>
</feature>
<dbReference type="OrthoDB" id="5597713at2759"/>
<comment type="caution">
    <text evidence="4">The sequence shown here is derived from an EMBL/GenBank/DDBJ whole genome shotgun (WGS) entry which is preliminary data.</text>
</comment>
<feature type="compositionally biased region" description="Low complexity" evidence="1">
    <location>
        <begin position="93"/>
        <end position="166"/>
    </location>
</feature>
<dbReference type="PROSITE" id="PS50240">
    <property type="entry name" value="TRYPSIN_DOM"/>
    <property type="match status" value="1"/>
</dbReference>
<evidence type="ECO:0000256" key="1">
    <source>
        <dbReference type="SAM" id="MobiDB-lite"/>
    </source>
</evidence>
<keyword evidence="5" id="KW-1185">Reference proteome</keyword>
<feature type="compositionally biased region" description="Low complexity" evidence="1">
    <location>
        <begin position="67"/>
        <end position="86"/>
    </location>
</feature>
<dbReference type="SMART" id="SM00020">
    <property type="entry name" value="Tryp_SPc"/>
    <property type="match status" value="1"/>
</dbReference>
<gene>
    <name evidence="4" type="ORF">CLODIP_2_CD12837</name>
</gene>
<keyword evidence="2" id="KW-0812">Transmembrane</keyword>
<dbReference type="EMBL" id="CADEPI010000073">
    <property type="protein sequence ID" value="CAB3372508.1"/>
    <property type="molecule type" value="Genomic_DNA"/>
</dbReference>
<dbReference type="InterPro" id="IPR009003">
    <property type="entry name" value="Peptidase_S1_PA"/>
</dbReference>
<sequence length="398" mass="43533">MHLAELIYETEEGGKKRRKSRSTCSFCIRLTLVALLIILLAVTTITTIFFLLGRGEIEHGECRDSVTTTQRTTTPTTTSTVTITTTTPPPPSSTTTPQATTNHQHAQATTTTTPPTTTTTTTTAPPTTTTTTKTTTKPPTTKTTTKPPTTKTTTTPPTTTTSKTTTSPPPPPPPTYIIMISVNNGEWYCGGSLIKKNRVLTARQCCMGANMYTIFLVGNDEPSRQIGTSFKSMTHDDFDLSKLDDGICVIHLDTSVSCEGVTTIRMPSRSQCSESFERYNATFSGWERSSNDDTSSTHLIHTDVIIEEKRFCKRVFPEASTERTLCTYDANGFGICNRYAGYPLTITESDGVETQIGIASFGPPPDVDGCETHYPNGFVRVTKFLFKIGMYAGLDFRP</sequence>
<reference evidence="4 5" key="1">
    <citation type="submission" date="2020-04" db="EMBL/GenBank/DDBJ databases">
        <authorList>
            <person name="Alioto T."/>
            <person name="Alioto T."/>
            <person name="Gomez Garrido J."/>
        </authorList>
    </citation>
    <scope>NUCLEOTIDE SEQUENCE [LARGE SCALE GENOMIC DNA]</scope>
</reference>
<dbReference type="PANTHER" id="PTHR24260">
    <property type="match status" value="1"/>
</dbReference>
<protein>
    <recommendedName>
        <fullName evidence="3">Peptidase S1 domain-containing protein</fullName>
    </recommendedName>
</protein>
<organism evidence="4 5">
    <name type="scientific">Cloeon dipterum</name>
    <dbReference type="NCBI Taxonomy" id="197152"/>
    <lineage>
        <taxon>Eukaryota</taxon>
        <taxon>Metazoa</taxon>
        <taxon>Ecdysozoa</taxon>
        <taxon>Arthropoda</taxon>
        <taxon>Hexapoda</taxon>
        <taxon>Insecta</taxon>
        <taxon>Pterygota</taxon>
        <taxon>Palaeoptera</taxon>
        <taxon>Ephemeroptera</taxon>
        <taxon>Pisciforma</taxon>
        <taxon>Baetidae</taxon>
        <taxon>Cloeon</taxon>
    </lineage>
</organism>
<dbReference type="PANTHER" id="PTHR24260:SF134">
    <property type="entry name" value="AT07769P-RELATED"/>
    <property type="match status" value="1"/>
</dbReference>
<proteinExistence type="predicted"/>